<gene>
    <name evidence="1" type="ORF">SFRICE_024754</name>
</gene>
<reference evidence="1" key="1">
    <citation type="submission" date="2016-07" db="EMBL/GenBank/DDBJ databases">
        <authorList>
            <person name="Bretaudeau A."/>
        </authorList>
    </citation>
    <scope>NUCLEOTIDE SEQUENCE</scope>
    <source>
        <strain evidence="1">Rice</strain>
        <tissue evidence="1">Whole body</tissue>
    </source>
</reference>
<dbReference type="AlphaFoldDB" id="A0A2H1WLG0"/>
<dbReference type="EMBL" id="ODYU01009457">
    <property type="protein sequence ID" value="SOQ53911.1"/>
    <property type="molecule type" value="Genomic_DNA"/>
</dbReference>
<proteinExistence type="predicted"/>
<name>A0A2H1WLG0_SPOFR</name>
<evidence type="ECO:0000313" key="1">
    <source>
        <dbReference type="EMBL" id="SOQ53911.1"/>
    </source>
</evidence>
<sequence>MIRYEWAGSDTYHGLKKPTLNNACVVIQAAGVSGLFWKRESHPMPSLALSEARGCVRLLLTKNQPVPTPVLRAGNPKYCIQVNLDCLGSSALMTLTPLSSRFQVTCSFVMEY</sequence>
<accession>A0A2H1WLG0</accession>
<protein>
    <submittedName>
        <fullName evidence="1">SFRICE_024754</fullName>
    </submittedName>
</protein>
<organism evidence="1">
    <name type="scientific">Spodoptera frugiperda</name>
    <name type="common">Fall armyworm</name>
    <dbReference type="NCBI Taxonomy" id="7108"/>
    <lineage>
        <taxon>Eukaryota</taxon>
        <taxon>Metazoa</taxon>
        <taxon>Ecdysozoa</taxon>
        <taxon>Arthropoda</taxon>
        <taxon>Hexapoda</taxon>
        <taxon>Insecta</taxon>
        <taxon>Pterygota</taxon>
        <taxon>Neoptera</taxon>
        <taxon>Endopterygota</taxon>
        <taxon>Lepidoptera</taxon>
        <taxon>Glossata</taxon>
        <taxon>Ditrysia</taxon>
        <taxon>Noctuoidea</taxon>
        <taxon>Noctuidae</taxon>
        <taxon>Amphipyrinae</taxon>
        <taxon>Spodoptera</taxon>
    </lineage>
</organism>